<evidence type="ECO:0000313" key="2">
    <source>
        <dbReference type="EMBL" id="QJA93598.1"/>
    </source>
</evidence>
<sequence>MDYISIGSTPCEEDCAQVGTDGYYEKALKECRAYIQQLLRELGELPANTYFSVKSFPHDFGTYYEVVCWYDDAVRESVEYAFKAEGECSGVWDEEAKKELAT</sequence>
<name>A0A6M3LKY4_9ZZZZ</name>
<proteinExistence type="predicted"/>
<accession>A0A6M3LKY4</accession>
<organism evidence="2">
    <name type="scientific">viral metagenome</name>
    <dbReference type="NCBI Taxonomy" id="1070528"/>
    <lineage>
        <taxon>unclassified sequences</taxon>
        <taxon>metagenomes</taxon>
        <taxon>organismal metagenomes</taxon>
    </lineage>
</organism>
<reference evidence="2" key="1">
    <citation type="submission" date="2020-03" db="EMBL/GenBank/DDBJ databases">
        <title>The deep terrestrial virosphere.</title>
        <authorList>
            <person name="Holmfeldt K."/>
            <person name="Nilsson E."/>
            <person name="Simone D."/>
            <person name="Lopez-Fernandez M."/>
            <person name="Wu X."/>
            <person name="de Brujin I."/>
            <person name="Lundin D."/>
            <person name="Andersson A."/>
            <person name="Bertilsson S."/>
            <person name="Dopson M."/>
        </authorList>
    </citation>
    <scope>NUCLEOTIDE SEQUENCE</scope>
    <source>
        <strain evidence="1">MM415A03563</strain>
        <strain evidence="2">MM415B04179</strain>
    </source>
</reference>
<protein>
    <submittedName>
        <fullName evidence="2">Uncharacterized protein</fullName>
    </submittedName>
</protein>
<gene>
    <name evidence="1" type="ORF">MM415A03563_0012</name>
    <name evidence="2" type="ORF">MM415B04179_0006</name>
</gene>
<dbReference type="EMBL" id="MT141819">
    <property type="protein sequence ID" value="QJA70772.1"/>
    <property type="molecule type" value="Genomic_DNA"/>
</dbReference>
<dbReference type="AlphaFoldDB" id="A0A6M3LKY4"/>
<dbReference type="EMBL" id="MT143162">
    <property type="protein sequence ID" value="QJA93598.1"/>
    <property type="molecule type" value="Genomic_DNA"/>
</dbReference>
<evidence type="ECO:0000313" key="1">
    <source>
        <dbReference type="EMBL" id="QJA70772.1"/>
    </source>
</evidence>